<feature type="region of interest" description="Disordered" evidence="1">
    <location>
        <begin position="21"/>
        <end position="41"/>
    </location>
</feature>
<dbReference type="Proteomes" id="UP000194139">
    <property type="component" value="Chromosome"/>
</dbReference>
<dbReference type="RefSeq" id="WP_086071277.1">
    <property type="nucleotide sequence ID" value="NZ_CP021109.1"/>
</dbReference>
<keyword evidence="3" id="KW-1185">Reference proteome</keyword>
<dbReference type="EMBL" id="CP021109">
    <property type="protein sequence ID" value="ARP85022.1"/>
    <property type="molecule type" value="Genomic_DNA"/>
</dbReference>
<evidence type="ECO:0000313" key="3">
    <source>
        <dbReference type="Proteomes" id="UP000194139"/>
    </source>
</evidence>
<organism evidence="2 3">
    <name type="scientific">Bordetella genomosp. 9</name>
    <dbReference type="NCBI Taxonomy" id="1416803"/>
    <lineage>
        <taxon>Bacteria</taxon>
        <taxon>Pseudomonadati</taxon>
        <taxon>Pseudomonadota</taxon>
        <taxon>Betaproteobacteria</taxon>
        <taxon>Burkholderiales</taxon>
        <taxon>Alcaligenaceae</taxon>
        <taxon>Bordetella</taxon>
    </lineage>
</organism>
<evidence type="ECO:0000313" key="2">
    <source>
        <dbReference type="EMBL" id="ARP85022.1"/>
    </source>
</evidence>
<gene>
    <name evidence="2" type="ORF">CAL13_01375</name>
</gene>
<evidence type="ECO:0008006" key="4">
    <source>
        <dbReference type="Google" id="ProtNLM"/>
    </source>
</evidence>
<evidence type="ECO:0000256" key="1">
    <source>
        <dbReference type="SAM" id="MobiDB-lite"/>
    </source>
</evidence>
<protein>
    <recommendedName>
        <fullName evidence="4">Inclusion body protein</fullName>
    </recommendedName>
</protein>
<dbReference type="InterPro" id="IPR038712">
    <property type="entry name" value="PixA-like_sf"/>
</dbReference>
<name>A0A1W6YV91_9BORD</name>
<dbReference type="Pfam" id="PF12306">
    <property type="entry name" value="PixA"/>
    <property type="match status" value="1"/>
</dbReference>
<dbReference type="Gene3D" id="2.60.40.3910">
    <property type="entry name" value="Inclusion body protein"/>
    <property type="match status" value="1"/>
</dbReference>
<accession>A0A1W6YV91</accession>
<sequence length="192" mass="20869">MSSIIDVFILHDAARIIQDHLKPSSQPASPGGAKGAGSNSSDTWIPLNNGGRSYVFLVAPWNNVAQAGIVDQQEGGDELQITLKVGDVIRYRLQNLPLWRGHQGFIEQVDVVSGQQCLTTPVLQRRPSTSTALDPAVQTLDQVMPIQLTDVCCEATMIQTGMAALSMKFRIYDDKAALQGNFSFSPWLTITA</sequence>
<proteinExistence type="predicted"/>
<feature type="compositionally biased region" description="Low complexity" evidence="1">
    <location>
        <begin position="23"/>
        <end position="41"/>
    </location>
</feature>
<dbReference type="AlphaFoldDB" id="A0A1W6YV91"/>
<reference evidence="2 3" key="1">
    <citation type="submission" date="2017-05" db="EMBL/GenBank/DDBJ databases">
        <title>Complete and WGS of Bordetella genogroups.</title>
        <authorList>
            <person name="Spilker T."/>
            <person name="LiPuma J."/>
        </authorList>
    </citation>
    <scope>NUCLEOTIDE SEQUENCE [LARGE SCALE GENOMIC DNA]</scope>
    <source>
        <strain evidence="2 3">AU17164</strain>
    </source>
</reference>
<dbReference type="InterPro" id="IPR021087">
    <property type="entry name" value="Uncharacterised_PixA/AidA"/>
</dbReference>